<dbReference type="InterPro" id="IPR006145">
    <property type="entry name" value="PsdUridine_synth_RsuA/RluA"/>
</dbReference>
<dbReference type="OrthoDB" id="9807213at2"/>
<reference evidence="7 8" key="1">
    <citation type="journal article" date="2019" name="Microbiol. Resour. Announc.">
        <title>Complete Genome Sequences of Three Mycoplasma anserisalpingitis (Mycoplasma sp. 1220) Strains.</title>
        <authorList>
            <person name="Grozner D."/>
            <person name="Forro B."/>
            <person name="Kovacs A.B."/>
            <person name="Marton S."/>
            <person name="Banyai K."/>
            <person name="Kreizinger Z."/>
            <person name="Sulyok K.M."/>
            <person name="Gyuranecz M."/>
        </authorList>
    </citation>
    <scope>NUCLEOTIDE SEQUENCE [LARGE SCALE GENOMIC DNA]</scope>
    <source>
        <strain evidence="7 8">ATCC:BAA-2147</strain>
    </source>
</reference>
<dbReference type="SUPFAM" id="SSF55174">
    <property type="entry name" value="Alpha-L RNA-binding motif"/>
    <property type="match status" value="1"/>
</dbReference>
<dbReference type="Pfam" id="PF00849">
    <property type="entry name" value="PseudoU_synth_2"/>
    <property type="match status" value="1"/>
</dbReference>
<accession>A0A5B8JXJ8</accession>
<keyword evidence="3 5" id="KW-0413">Isomerase</keyword>
<evidence type="ECO:0000259" key="6">
    <source>
        <dbReference type="SMART" id="SM00363"/>
    </source>
</evidence>
<evidence type="ECO:0000256" key="1">
    <source>
        <dbReference type="ARBA" id="ARBA00008348"/>
    </source>
</evidence>
<keyword evidence="2 4" id="KW-0694">RNA-binding</keyword>
<keyword evidence="8" id="KW-1185">Reference proteome</keyword>
<evidence type="ECO:0000256" key="3">
    <source>
        <dbReference type="ARBA" id="ARBA00023235"/>
    </source>
</evidence>
<dbReference type="GO" id="GO:0120159">
    <property type="term" value="F:rRNA pseudouridine synthase activity"/>
    <property type="evidence" value="ECO:0007669"/>
    <property type="project" value="UniProtKB-ARBA"/>
</dbReference>
<proteinExistence type="inferred from homology"/>
<dbReference type="EMBL" id="CP042295">
    <property type="protein sequence ID" value="QDY86980.1"/>
    <property type="molecule type" value="Genomic_DNA"/>
</dbReference>
<dbReference type="Gene3D" id="3.10.290.10">
    <property type="entry name" value="RNA-binding S4 domain"/>
    <property type="match status" value="1"/>
</dbReference>
<dbReference type="InterPro" id="IPR042092">
    <property type="entry name" value="PsdUridine_s_RsuA/RluB/E/F_cat"/>
</dbReference>
<dbReference type="InterPro" id="IPR020103">
    <property type="entry name" value="PsdUridine_synth_cat_dom_sf"/>
</dbReference>
<dbReference type="SUPFAM" id="SSF55120">
    <property type="entry name" value="Pseudouridine synthase"/>
    <property type="match status" value="1"/>
</dbReference>
<dbReference type="GO" id="GO:0003723">
    <property type="term" value="F:RNA binding"/>
    <property type="evidence" value="ECO:0007669"/>
    <property type="project" value="UniProtKB-KW"/>
</dbReference>
<dbReference type="InterPro" id="IPR018496">
    <property type="entry name" value="PsdUridine_synth_RsuA/RluB_CS"/>
</dbReference>
<evidence type="ECO:0000313" key="8">
    <source>
        <dbReference type="Proteomes" id="UP000318927"/>
    </source>
</evidence>
<dbReference type="InterPro" id="IPR000748">
    <property type="entry name" value="PsdUridine_synth_RsuA/RluB/E/F"/>
</dbReference>
<dbReference type="KEGG" id="mans:FRW55_02290"/>
<protein>
    <recommendedName>
        <fullName evidence="5">Pseudouridine synthase</fullName>
        <ecNumber evidence="5">5.4.99.-</ecNumber>
    </recommendedName>
</protein>
<dbReference type="EC" id="5.4.99.-" evidence="5"/>
<dbReference type="Pfam" id="PF01479">
    <property type="entry name" value="S4"/>
    <property type="match status" value="1"/>
</dbReference>
<dbReference type="PANTHER" id="PTHR47683:SF4">
    <property type="entry name" value="PSEUDOURIDINE SYNTHASE"/>
    <property type="match status" value="1"/>
</dbReference>
<dbReference type="Proteomes" id="UP000318927">
    <property type="component" value="Chromosome"/>
</dbReference>
<dbReference type="InterPro" id="IPR050343">
    <property type="entry name" value="RsuA_PseudoU_synthase"/>
</dbReference>
<evidence type="ECO:0000313" key="7">
    <source>
        <dbReference type="EMBL" id="QDY86980.1"/>
    </source>
</evidence>
<dbReference type="Gene3D" id="3.30.70.1560">
    <property type="entry name" value="Alpha-L RNA-binding motif"/>
    <property type="match status" value="1"/>
</dbReference>
<dbReference type="PROSITE" id="PS50889">
    <property type="entry name" value="S4"/>
    <property type="match status" value="1"/>
</dbReference>
<dbReference type="PANTHER" id="PTHR47683">
    <property type="entry name" value="PSEUDOURIDINE SYNTHASE FAMILY PROTEIN-RELATED"/>
    <property type="match status" value="1"/>
</dbReference>
<organism evidence="7 8">
    <name type="scientific">Mycoplasma anserisalpingitidis</name>
    <dbReference type="NCBI Taxonomy" id="519450"/>
    <lineage>
        <taxon>Bacteria</taxon>
        <taxon>Bacillati</taxon>
        <taxon>Mycoplasmatota</taxon>
        <taxon>Mollicutes</taxon>
        <taxon>Mycoplasmataceae</taxon>
        <taxon>Mycoplasma</taxon>
    </lineage>
</organism>
<dbReference type="CDD" id="cd00165">
    <property type="entry name" value="S4"/>
    <property type="match status" value="1"/>
</dbReference>
<dbReference type="InterPro" id="IPR036986">
    <property type="entry name" value="S4_RNA-bd_sf"/>
</dbReference>
<dbReference type="SMART" id="SM00363">
    <property type="entry name" value="S4"/>
    <property type="match status" value="1"/>
</dbReference>
<dbReference type="Gene3D" id="3.30.70.580">
    <property type="entry name" value="Pseudouridine synthase I, catalytic domain, N-terminal subdomain"/>
    <property type="match status" value="1"/>
</dbReference>
<evidence type="ECO:0000256" key="2">
    <source>
        <dbReference type="ARBA" id="ARBA00022884"/>
    </source>
</evidence>
<evidence type="ECO:0000256" key="4">
    <source>
        <dbReference type="PROSITE-ProRule" id="PRU00182"/>
    </source>
</evidence>
<dbReference type="AlphaFoldDB" id="A0A5B8JXJ8"/>
<dbReference type="GO" id="GO:0000455">
    <property type="term" value="P:enzyme-directed rRNA pseudouridine synthesis"/>
    <property type="evidence" value="ECO:0007669"/>
    <property type="project" value="UniProtKB-ARBA"/>
</dbReference>
<evidence type="ECO:0000256" key="5">
    <source>
        <dbReference type="RuleBase" id="RU003887"/>
    </source>
</evidence>
<feature type="domain" description="RNA-binding S4" evidence="6">
    <location>
        <begin position="1"/>
        <end position="65"/>
    </location>
</feature>
<gene>
    <name evidence="7" type="ORF">FRW55_02290</name>
</gene>
<comment type="similarity">
    <text evidence="1 5">Belongs to the pseudouridine synthase RsuA family.</text>
</comment>
<dbReference type="PROSITE" id="PS01149">
    <property type="entry name" value="PSI_RSU"/>
    <property type="match status" value="1"/>
</dbReference>
<dbReference type="RefSeq" id="WP_146368563.1">
    <property type="nucleotide sequence ID" value="NZ_CP042295.1"/>
</dbReference>
<name>A0A5B8JXJ8_9MOLU</name>
<dbReference type="NCBIfam" id="TIGR00093">
    <property type="entry name" value="pseudouridine synthase"/>
    <property type="match status" value="1"/>
</dbReference>
<sequence>MRLDKYLSKVLDLSRSESKKLITKKVIKVNGLLVNKNIDIDEKNDSVYCDDNKLEYKEFVYLALNKPKDFVSSHSDEFNYQSVYNLIDKKYHKCEIIGRLDVDTTGLLIFTNQTSKIHELLSPKKHAWKTYLVTHLKQLSQTDIDKLKNGIKINEEFTTLEAKVKKLSDFQTLLSIREGKFHQIKKMFKAIENEVKQLERISFNKLNLYNLKIKTGEYKELNEREIELLLDYEKNNN</sequence>
<dbReference type="InterPro" id="IPR002942">
    <property type="entry name" value="S4_RNA-bd"/>
</dbReference>
<dbReference type="InterPro" id="IPR020094">
    <property type="entry name" value="TruA/RsuA/RluB/E/F_N"/>
</dbReference>